<comment type="caution">
    <text evidence="1">The sequence shown here is derived from an EMBL/GenBank/DDBJ whole genome shotgun (WGS) entry which is preliminary data.</text>
</comment>
<protein>
    <submittedName>
        <fullName evidence="1">Uncharacterized protein</fullName>
    </submittedName>
</protein>
<organism evidence="1">
    <name type="scientific">Streptomyces sp. SID12501</name>
    <dbReference type="NCBI Taxonomy" id="2706042"/>
    <lineage>
        <taxon>Bacteria</taxon>
        <taxon>Bacillati</taxon>
        <taxon>Actinomycetota</taxon>
        <taxon>Actinomycetes</taxon>
        <taxon>Kitasatosporales</taxon>
        <taxon>Streptomycetaceae</taxon>
        <taxon>Streptomyces</taxon>
    </lineage>
</organism>
<name>A0A6B3C925_9ACTN</name>
<sequence length="148" mass="16133">AIEALSDYSLRLEEYEPQISRGYDESGAKAAGLIDYNVAQDGGSRYQPADWSEVILKGPQIGLANPMFKQPSQGAGGVLGLNPMTLADDAVPESEYVYVAEPFEYRAAQDVWSDDRTLEELRASVKEVDRARLVAAKAHGIAPEEVTE</sequence>
<dbReference type="AlphaFoldDB" id="A0A6B3C925"/>
<evidence type="ECO:0000313" key="1">
    <source>
        <dbReference type="EMBL" id="NEC93231.1"/>
    </source>
</evidence>
<dbReference type="RefSeq" id="WP_164325185.1">
    <property type="nucleotide sequence ID" value="NZ_JAAGLU010000628.1"/>
</dbReference>
<proteinExistence type="predicted"/>
<feature type="non-terminal residue" evidence="1">
    <location>
        <position position="1"/>
    </location>
</feature>
<dbReference type="EMBL" id="JAAGLU010000628">
    <property type="protein sequence ID" value="NEC93231.1"/>
    <property type="molecule type" value="Genomic_DNA"/>
</dbReference>
<accession>A0A6B3C925</accession>
<feature type="non-terminal residue" evidence="1">
    <location>
        <position position="148"/>
    </location>
</feature>
<reference evidence="1" key="1">
    <citation type="submission" date="2020-01" db="EMBL/GenBank/DDBJ databases">
        <title>Insect and environment-associated Actinomycetes.</title>
        <authorList>
            <person name="Currrie C."/>
            <person name="Chevrette M."/>
            <person name="Carlson C."/>
            <person name="Stubbendieck R."/>
            <person name="Wendt-Pienkowski E."/>
        </authorList>
    </citation>
    <scope>NUCLEOTIDE SEQUENCE</scope>
    <source>
        <strain evidence="1">SID12501</strain>
    </source>
</reference>
<gene>
    <name evidence="1" type="ORF">G3I71_47620</name>
</gene>